<proteinExistence type="predicted"/>
<dbReference type="AlphaFoldDB" id="A0A6M5YLI0"/>
<evidence type="ECO:0000313" key="2">
    <source>
        <dbReference type="Proteomes" id="UP000503447"/>
    </source>
</evidence>
<name>A0A6M5YLI0_9BACT</name>
<dbReference type="KEGG" id="ftj:FTUN_2298"/>
<accession>A0A6M5YLI0</accession>
<protein>
    <submittedName>
        <fullName evidence="1">Uncharacterized protein</fullName>
    </submittedName>
</protein>
<organism evidence="1 2">
    <name type="scientific">Frigoriglobus tundricola</name>
    <dbReference type="NCBI Taxonomy" id="2774151"/>
    <lineage>
        <taxon>Bacteria</taxon>
        <taxon>Pseudomonadati</taxon>
        <taxon>Planctomycetota</taxon>
        <taxon>Planctomycetia</taxon>
        <taxon>Gemmatales</taxon>
        <taxon>Gemmataceae</taxon>
        <taxon>Frigoriglobus</taxon>
    </lineage>
</organism>
<reference evidence="2" key="1">
    <citation type="submission" date="2020-05" db="EMBL/GenBank/DDBJ databases">
        <title>Frigoriglobus tundricola gen. nov., sp. nov., a psychrotolerant cellulolytic planctomycete of the family Gemmataceae with two divergent copies of 16S rRNA gene.</title>
        <authorList>
            <person name="Kulichevskaya I.S."/>
            <person name="Ivanova A.A."/>
            <person name="Naumoff D.G."/>
            <person name="Beletsky A.V."/>
            <person name="Rijpstra W.I.C."/>
            <person name="Sinninghe Damste J.S."/>
            <person name="Mardanov A.V."/>
            <person name="Ravin N.V."/>
            <person name="Dedysh S.N."/>
        </authorList>
    </citation>
    <scope>NUCLEOTIDE SEQUENCE [LARGE SCALE GENOMIC DNA]</scope>
    <source>
        <strain evidence="2">PL17</strain>
    </source>
</reference>
<dbReference type="EMBL" id="CP053452">
    <property type="protein sequence ID" value="QJW94775.1"/>
    <property type="molecule type" value="Genomic_DNA"/>
</dbReference>
<keyword evidence="2" id="KW-1185">Reference proteome</keyword>
<gene>
    <name evidence="1" type="ORF">FTUN_2298</name>
</gene>
<sequence length="138" mass="15461">MRPATQSIRPTPVTATRHLRPVLTDWLGRAVRRPKRRRTCAPETVWRVVFFAAALTRSLAVACAAIAGAPSGPAIWDVLYATLPKGRRTLERRLLPALHAPLGKRKRSARVAIDYHRVAYFGEPNRDTTRAKETSLSR</sequence>
<evidence type="ECO:0000313" key="1">
    <source>
        <dbReference type="EMBL" id="QJW94775.1"/>
    </source>
</evidence>
<dbReference type="Proteomes" id="UP000503447">
    <property type="component" value="Chromosome"/>
</dbReference>